<feature type="transmembrane region" description="Helical" evidence="10">
    <location>
        <begin position="156"/>
        <end position="174"/>
    </location>
</feature>
<dbReference type="InterPro" id="IPR050882">
    <property type="entry name" value="Prepilin_peptidase/N-MTase"/>
</dbReference>
<keyword evidence="14" id="KW-1185">Reference proteome</keyword>
<evidence type="ECO:0000256" key="4">
    <source>
        <dbReference type="ARBA" id="ARBA00022519"/>
    </source>
</evidence>
<evidence type="ECO:0000256" key="1">
    <source>
        <dbReference type="ARBA" id="ARBA00004429"/>
    </source>
</evidence>
<dbReference type="InterPro" id="IPR000045">
    <property type="entry name" value="Prepilin_IV_endopep_pep"/>
</dbReference>
<dbReference type="RefSeq" id="WP_168079335.1">
    <property type="nucleotide sequence ID" value="NZ_BAAAQJ010000004.1"/>
</dbReference>
<dbReference type="PANTHER" id="PTHR30487">
    <property type="entry name" value="TYPE 4 PREPILIN-LIKE PROTEINS LEADER PEPTIDE-PROCESSING ENZYME"/>
    <property type="match status" value="1"/>
</dbReference>
<comment type="catalytic activity">
    <reaction evidence="9">
        <text>Typically cleaves a -Gly-|-Phe- bond to release an N-terminal, basic peptide of 5-8 residues from type IV prepilin, and then N-methylates the new N-terminal amino group, the methyl donor being S-adenosyl-L-methionine.</text>
        <dbReference type="EC" id="3.4.23.43"/>
    </reaction>
</comment>
<evidence type="ECO:0000259" key="12">
    <source>
        <dbReference type="Pfam" id="PF06750"/>
    </source>
</evidence>
<evidence type="ECO:0000256" key="8">
    <source>
        <dbReference type="RuleBase" id="RU003793"/>
    </source>
</evidence>
<protein>
    <recommendedName>
        <fullName evidence="9">Prepilin leader peptidase/N-methyltransferase</fullName>
        <ecNumber evidence="9">2.1.1.-</ecNumber>
        <ecNumber evidence="9">3.4.23.43</ecNumber>
    </recommendedName>
</protein>
<evidence type="ECO:0000256" key="9">
    <source>
        <dbReference type="RuleBase" id="RU003794"/>
    </source>
</evidence>
<keyword evidence="9" id="KW-0511">Multifunctional enzyme</keyword>
<comment type="subcellular location">
    <subcellularLocation>
        <location evidence="1">Cell inner membrane</location>
        <topology evidence="1">Multi-pass membrane protein</topology>
    </subcellularLocation>
    <subcellularLocation>
        <location evidence="9">Cell membrane</location>
        <topology evidence="9">Multi-pass membrane protein</topology>
    </subcellularLocation>
</comment>
<accession>A0A8J3M3F4</accession>
<dbReference type="GO" id="GO:0005886">
    <property type="term" value="C:plasma membrane"/>
    <property type="evidence" value="ECO:0007669"/>
    <property type="project" value="UniProtKB-SubCell"/>
</dbReference>
<dbReference type="Proteomes" id="UP000653674">
    <property type="component" value="Unassembled WGS sequence"/>
</dbReference>
<comment type="caution">
    <text evidence="13">The sequence shown here is derived from an EMBL/GenBank/DDBJ whole genome shotgun (WGS) entry which is preliminary data.</text>
</comment>
<evidence type="ECO:0000256" key="3">
    <source>
        <dbReference type="ARBA" id="ARBA00022475"/>
    </source>
</evidence>
<keyword evidence="9" id="KW-0378">Hydrolase</keyword>
<feature type="transmembrane region" description="Helical" evidence="10">
    <location>
        <begin position="194"/>
        <end position="220"/>
    </location>
</feature>
<dbReference type="GO" id="GO:0006465">
    <property type="term" value="P:signal peptide processing"/>
    <property type="evidence" value="ECO:0007669"/>
    <property type="project" value="TreeGrafter"/>
</dbReference>
<dbReference type="PANTHER" id="PTHR30487:SF0">
    <property type="entry name" value="PREPILIN LEADER PEPTIDASE_N-METHYLTRANSFERASE-RELATED"/>
    <property type="match status" value="1"/>
</dbReference>
<feature type="transmembrane region" description="Helical" evidence="10">
    <location>
        <begin position="6"/>
        <end position="24"/>
    </location>
</feature>
<dbReference type="PRINTS" id="PR00864">
    <property type="entry name" value="PREPILNPTASE"/>
</dbReference>
<dbReference type="GO" id="GO:0004190">
    <property type="term" value="F:aspartic-type endopeptidase activity"/>
    <property type="evidence" value="ECO:0007669"/>
    <property type="project" value="UniProtKB-EC"/>
</dbReference>
<dbReference type="GO" id="GO:0032259">
    <property type="term" value="P:methylation"/>
    <property type="evidence" value="ECO:0007669"/>
    <property type="project" value="UniProtKB-KW"/>
</dbReference>
<dbReference type="InterPro" id="IPR014032">
    <property type="entry name" value="Peptidase_A24A_bac"/>
</dbReference>
<dbReference type="EC" id="3.4.23.43" evidence="9"/>
<feature type="transmembrane region" description="Helical" evidence="10">
    <location>
        <begin position="232"/>
        <end position="255"/>
    </location>
</feature>
<dbReference type="GO" id="GO:0008168">
    <property type="term" value="F:methyltransferase activity"/>
    <property type="evidence" value="ECO:0007669"/>
    <property type="project" value="UniProtKB-KW"/>
</dbReference>
<keyword evidence="6 10" id="KW-1133">Transmembrane helix</keyword>
<evidence type="ECO:0000256" key="5">
    <source>
        <dbReference type="ARBA" id="ARBA00022692"/>
    </source>
</evidence>
<dbReference type="Pfam" id="PF01478">
    <property type="entry name" value="Peptidase_A24"/>
    <property type="match status" value="1"/>
</dbReference>
<feature type="domain" description="Prepilin type IV endopeptidase peptidase" evidence="11">
    <location>
        <begin position="105"/>
        <end position="215"/>
    </location>
</feature>
<keyword evidence="3" id="KW-1003">Cell membrane</keyword>
<dbReference type="InterPro" id="IPR010627">
    <property type="entry name" value="Prepilin_pept_A24_N"/>
</dbReference>
<reference evidence="13" key="1">
    <citation type="submission" date="2021-01" db="EMBL/GenBank/DDBJ databases">
        <title>Whole genome shotgun sequence of Planosporangium flavigriseum NBRC 105377.</title>
        <authorList>
            <person name="Komaki H."/>
            <person name="Tamura T."/>
        </authorList>
    </citation>
    <scope>NUCLEOTIDE SEQUENCE</scope>
    <source>
        <strain evidence="13">NBRC 105377</strain>
    </source>
</reference>
<evidence type="ECO:0000256" key="7">
    <source>
        <dbReference type="ARBA" id="ARBA00023136"/>
    </source>
</evidence>
<evidence type="ECO:0000256" key="6">
    <source>
        <dbReference type="ARBA" id="ARBA00022989"/>
    </source>
</evidence>
<gene>
    <name evidence="13" type="primary">pilD</name>
    <name evidence="13" type="ORF">Pfl04_45440</name>
</gene>
<evidence type="ECO:0000256" key="10">
    <source>
        <dbReference type="SAM" id="Phobius"/>
    </source>
</evidence>
<keyword evidence="7 10" id="KW-0472">Membrane</keyword>
<keyword evidence="5 9" id="KW-0812">Transmembrane</keyword>
<evidence type="ECO:0000256" key="2">
    <source>
        <dbReference type="ARBA" id="ARBA00005801"/>
    </source>
</evidence>
<dbReference type="AlphaFoldDB" id="A0A8J3M3F4"/>
<feature type="transmembrane region" description="Helical" evidence="10">
    <location>
        <begin position="102"/>
        <end position="120"/>
    </location>
</feature>
<keyword evidence="9" id="KW-0645">Protease</keyword>
<dbReference type="Pfam" id="PF06750">
    <property type="entry name" value="A24_N_bact"/>
    <property type="match status" value="1"/>
</dbReference>
<feature type="domain" description="Prepilin peptidase A24 N-terminal" evidence="12">
    <location>
        <begin position="11"/>
        <end position="94"/>
    </location>
</feature>
<feature type="transmembrane region" description="Helical" evidence="10">
    <location>
        <begin position="126"/>
        <end position="144"/>
    </location>
</feature>
<evidence type="ECO:0000313" key="13">
    <source>
        <dbReference type="EMBL" id="GIG76140.1"/>
    </source>
</evidence>
<keyword evidence="4" id="KW-0997">Cell inner membrane</keyword>
<evidence type="ECO:0000313" key="14">
    <source>
        <dbReference type="Proteomes" id="UP000653674"/>
    </source>
</evidence>
<dbReference type="EC" id="2.1.1.-" evidence="9"/>
<keyword evidence="9" id="KW-0489">Methyltransferase</keyword>
<organism evidence="13 14">
    <name type="scientific">Planosporangium flavigriseum</name>
    <dbReference type="NCBI Taxonomy" id="373681"/>
    <lineage>
        <taxon>Bacteria</taxon>
        <taxon>Bacillati</taxon>
        <taxon>Actinomycetota</taxon>
        <taxon>Actinomycetes</taxon>
        <taxon>Micromonosporales</taxon>
        <taxon>Micromonosporaceae</taxon>
        <taxon>Planosporangium</taxon>
    </lineage>
</organism>
<name>A0A8J3M3F4_9ACTN</name>
<keyword evidence="9" id="KW-0808">Transferase</keyword>
<dbReference type="Gene3D" id="1.20.120.1220">
    <property type="match status" value="1"/>
</dbReference>
<comment type="function">
    <text evidence="9">Plays an essential role in type IV pili and type II pseudopili formation by proteolytically removing the leader sequence from substrate proteins and subsequently monomethylating the alpha-amino group of the newly exposed N-terminal phenylalanine.</text>
</comment>
<dbReference type="EMBL" id="BONU01000045">
    <property type="protein sequence ID" value="GIG76140.1"/>
    <property type="molecule type" value="Genomic_DNA"/>
</dbReference>
<evidence type="ECO:0000259" key="11">
    <source>
        <dbReference type="Pfam" id="PF01478"/>
    </source>
</evidence>
<comment type="similarity">
    <text evidence="2 8">Belongs to the peptidase A24 family.</text>
</comment>
<sequence length="262" mass="27283">MTTPVLVVAGVLGLAVGSFLNVVIHRLPRGESLLRPGSRCAHCQAPIKPWHNVPLVGWLVLRGHCAACQQCISPRYPLVEAGTAALFVAITARFGLTLELPAYLYLAAIAVALAMIDLDVRRLPDAIVLPSYLVGTLLLIPAVAAHRDWPAAVRGLAAMAALWALYFAIAFVYPGGMGFGDVKLAGLLGLYLGWLGWSSVLVGALAGFLLGGLVGAALLLTGRAGRRTAIPFGPAMLAGALLAVFAAGPFTTWYASLLVPAA</sequence>
<proteinExistence type="inferred from homology"/>